<dbReference type="Proteomes" id="UP000218231">
    <property type="component" value="Unassembled WGS sequence"/>
</dbReference>
<name>A0A2A2JGA0_9BILA</name>
<organism evidence="2 3">
    <name type="scientific">Diploscapter pachys</name>
    <dbReference type="NCBI Taxonomy" id="2018661"/>
    <lineage>
        <taxon>Eukaryota</taxon>
        <taxon>Metazoa</taxon>
        <taxon>Ecdysozoa</taxon>
        <taxon>Nematoda</taxon>
        <taxon>Chromadorea</taxon>
        <taxon>Rhabditida</taxon>
        <taxon>Rhabditina</taxon>
        <taxon>Rhabditomorpha</taxon>
        <taxon>Rhabditoidea</taxon>
        <taxon>Rhabditidae</taxon>
        <taxon>Diploscapter</taxon>
    </lineage>
</organism>
<comment type="caution">
    <text evidence="2">The sequence shown here is derived from an EMBL/GenBank/DDBJ whole genome shotgun (WGS) entry which is preliminary data.</text>
</comment>
<protein>
    <submittedName>
        <fullName evidence="2">Uncharacterized protein</fullName>
    </submittedName>
</protein>
<evidence type="ECO:0000256" key="1">
    <source>
        <dbReference type="SAM" id="MobiDB-lite"/>
    </source>
</evidence>
<evidence type="ECO:0000313" key="2">
    <source>
        <dbReference type="EMBL" id="PAV60552.1"/>
    </source>
</evidence>
<accession>A0A2A2JGA0</accession>
<feature type="compositionally biased region" description="Basic and acidic residues" evidence="1">
    <location>
        <begin position="42"/>
        <end position="61"/>
    </location>
</feature>
<keyword evidence="3" id="KW-1185">Reference proteome</keyword>
<evidence type="ECO:0000313" key="3">
    <source>
        <dbReference type="Proteomes" id="UP000218231"/>
    </source>
</evidence>
<dbReference type="STRING" id="2018661.A0A2A2JGA0"/>
<dbReference type="OrthoDB" id="5858845at2759"/>
<dbReference type="EMBL" id="LIAE01010463">
    <property type="protein sequence ID" value="PAV60552.1"/>
    <property type="molecule type" value="Genomic_DNA"/>
</dbReference>
<proteinExistence type="predicted"/>
<feature type="compositionally biased region" description="Basic and acidic residues" evidence="1">
    <location>
        <begin position="75"/>
        <end position="102"/>
    </location>
</feature>
<dbReference type="AlphaFoldDB" id="A0A2A2JGA0"/>
<reference evidence="2 3" key="1">
    <citation type="journal article" date="2017" name="Curr. Biol.">
        <title>Genome architecture and evolution of a unichromosomal asexual nematode.</title>
        <authorList>
            <person name="Fradin H."/>
            <person name="Zegar C."/>
            <person name="Gutwein M."/>
            <person name="Lucas J."/>
            <person name="Kovtun M."/>
            <person name="Corcoran D."/>
            <person name="Baugh L.R."/>
            <person name="Kiontke K."/>
            <person name="Gunsalus K."/>
            <person name="Fitch D.H."/>
            <person name="Piano F."/>
        </authorList>
    </citation>
    <scope>NUCLEOTIDE SEQUENCE [LARGE SCALE GENOMIC DNA]</scope>
    <source>
        <strain evidence="2">PF1309</strain>
    </source>
</reference>
<sequence>MNGTTHTTSGYAKYQIKGSGIPLMAATENEVFSLDNCEDNEEERKGNSHLVNRQEAEKSRLVECPLDSDEEKDSEEAKPKTEASQSKRRENNRGSEFEKSRLTGEVIDCDADSLSDDLDLLPPIPGAPNANSSLCSKLHRYNCCNPRIPNRCSIM</sequence>
<feature type="region of interest" description="Disordered" evidence="1">
    <location>
        <begin position="37"/>
        <end position="102"/>
    </location>
</feature>
<gene>
    <name evidence="2" type="ORF">WR25_18133</name>
</gene>